<dbReference type="EMBL" id="QCYG01000007">
    <property type="protein sequence ID" value="PVA06029.1"/>
    <property type="molecule type" value="Genomic_DNA"/>
</dbReference>
<protein>
    <submittedName>
        <fullName evidence="2">GNAT family N-acetyltransferase</fullName>
    </submittedName>
</protein>
<dbReference type="GO" id="GO:0016740">
    <property type="term" value="F:transferase activity"/>
    <property type="evidence" value="ECO:0007669"/>
    <property type="project" value="UniProtKB-KW"/>
</dbReference>
<dbReference type="PANTHER" id="PTHR36174:SF1">
    <property type="entry name" value="LIPID II:GLYCINE GLYCYLTRANSFERASE"/>
    <property type="match status" value="1"/>
</dbReference>
<evidence type="ECO:0000313" key="2">
    <source>
        <dbReference type="EMBL" id="PVA06029.1"/>
    </source>
</evidence>
<sequence length="256" mass="27581">MRAHPLQQSPQFARALAAYGTPLRSTAPVVLSRRFAPFGTVDFASRLRVEDLHLRPHLLNLEAPAPAAMRRAGYVQILTAAHVADWDLTVPDLRAAMHPKWRNQLRKGAAAGLDLRITGWSGAAHPLFAHAEAQARARRYRAYPTALLQHFARANPGAALLAEARAGVALVAACLVLRHGPVATYQTAWASAGGLACNAPRVLLTHVAEHLQTLGHSTFDLGMIETDHAPGLARFKLGTGATPRALGGTWLALPWR</sequence>
<dbReference type="AlphaFoldDB" id="A0A2T7FV43"/>
<name>A0A2T7FV43_9RHOB</name>
<dbReference type="InterPro" id="IPR038740">
    <property type="entry name" value="BioF2-like_GNAT_dom"/>
</dbReference>
<evidence type="ECO:0000313" key="3">
    <source>
        <dbReference type="Proteomes" id="UP000244817"/>
    </source>
</evidence>
<dbReference type="RefSeq" id="WP_108641397.1">
    <property type="nucleotide sequence ID" value="NZ_QCYG01000007.1"/>
</dbReference>
<dbReference type="Proteomes" id="UP000244817">
    <property type="component" value="Unassembled WGS sequence"/>
</dbReference>
<dbReference type="Pfam" id="PF13480">
    <property type="entry name" value="Acetyltransf_6"/>
    <property type="match status" value="1"/>
</dbReference>
<keyword evidence="2" id="KW-0808">Transferase</keyword>
<comment type="caution">
    <text evidence="2">The sequence shown here is derived from an EMBL/GenBank/DDBJ whole genome shotgun (WGS) entry which is preliminary data.</text>
</comment>
<gene>
    <name evidence="2" type="ORF">DC363_11975</name>
</gene>
<reference evidence="2 3" key="1">
    <citation type="submission" date="2018-04" db="EMBL/GenBank/DDBJ databases">
        <title>Pelagivirga bohaiensis gen. nov., sp. nov., a bacterium isolated from the Bohai Sea.</title>
        <authorList>
            <person name="Ji X."/>
        </authorList>
    </citation>
    <scope>NUCLEOTIDE SEQUENCE [LARGE SCALE GENOMIC DNA]</scope>
    <source>
        <strain evidence="2 3">BH-SD16</strain>
    </source>
</reference>
<dbReference type="PANTHER" id="PTHR36174">
    <property type="entry name" value="LIPID II:GLYCINE GLYCYLTRANSFERASE"/>
    <property type="match status" value="1"/>
</dbReference>
<accession>A0A2T7FV43</accession>
<dbReference type="Gene3D" id="3.40.630.30">
    <property type="match status" value="1"/>
</dbReference>
<dbReference type="OrthoDB" id="341858at2"/>
<keyword evidence="3" id="KW-1185">Reference proteome</keyword>
<dbReference type="SUPFAM" id="SSF55729">
    <property type="entry name" value="Acyl-CoA N-acyltransferases (Nat)"/>
    <property type="match status" value="1"/>
</dbReference>
<dbReference type="InterPro" id="IPR050644">
    <property type="entry name" value="PG_Glycine_Bridge_Synth"/>
</dbReference>
<dbReference type="InterPro" id="IPR016181">
    <property type="entry name" value="Acyl_CoA_acyltransferase"/>
</dbReference>
<organism evidence="2 3">
    <name type="scientific">Thalassorhabdomicrobium marinisediminis</name>
    <dbReference type="NCBI Taxonomy" id="2170577"/>
    <lineage>
        <taxon>Bacteria</taxon>
        <taxon>Pseudomonadati</taxon>
        <taxon>Pseudomonadota</taxon>
        <taxon>Alphaproteobacteria</taxon>
        <taxon>Rhodobacterales</taxon>
        <taxon>Paracoccaceae</taxon>
        <taxon>Thalassorhabdomicrobium</taxon>
    </lineage>
</organism>
<feature type="domain" description="BioF2-like acetyltransferase" evidence="1">
    <location>
        <begin position="102"/>
        <end position="227"/>
    </location>
</feature>
<evidence type="ECO:0000259" key="1">
    <source>
        <dbReference type="Pfam" id="PF13480"/>
    </source>
</evidence>
<proteinExistence type="predicted"/>